<dbReference type="CDD" id="cd01948">
    <property type="entry name" value="EAL"/>
    <property type="match status" value="1"/>
</dbReference>
<feature type="domain" description="GGDEF" evidence="3">
    <location>
        <begin position="454"/>
        <end position="587"/>
    </location>
</feature>
<dbReference type="InterPro" id="IPR013656">
    <property type="entry name" value="PAS_4"/>
</dbReference>
<dbReference type="NCBIfam" id="TIGR00254">
    <property type="entry name" value="GGDEF"/>
    <property type="match status" value="1"/>
</dbReference>
<evidence type="ECO:0000313" key="4">
    <source>
        <dbReference type="EMBL" id="MXP09256.1"/>
    </source>
</evidence>
<dbReference type="Proteomes" id="UP000429229">
    <property type="component" value="Unassembled WGS sequence"/>
</dbReference>
<dbReference type="InterPro" id="IPR000014">
    <property type="entry name" value="PAS"/>
</dbReference>
<dbReference type="Gene3D" id="3.20.20.450">
    <property type="entry name" value="EAL domain"/>
    <property type="match status" value="1"/>
</dbReference>
<proteinExistence type="predicted"/>
<sequence length="856" mass="94589">MGAKSKSDDGLTSGEADRLAALADLAILDTAPDPELDTLCRIAADTLGAQSAGISFVARDRQWFKARHNLTLRETSRDNAFCAHTVAARKPVVVLDSEQDERFSANPLVTDAPYIRFYVGAPIILKSGYCVGSLCVIDQTPRKELSQNDIDTLERLAMLAAQLIEQTRRRRFSDIAGKVIESSLDAVLAVDNAGTIIFLNPAAEQLFGYSRSEAIGSHVGLLISEKHGSEERQVFLDAAAGRPTPLDESALEIFARHKSGSEFPARLSLAPWGTDRPDGGYAAIIRDVTREKALEDEKNRSRAFLDGILENLPVMLFVKDAKTRKYRFVNTKMEKVAGRTAEQMLGHSDAELFPDVGDGFENRDKLAIQSREPFVHESQFERDDGTVSHIRTTRVVMAGPESDDQFILGIGEDLTKTRITEAENYRLARYDTLTGLLNRAKLADLLRDLVASNKTFALLSLDLDRFKSVNDQFGHLVGDAVLKQVGGRIESLVGSEDFAARIGGDEFMAVLIGDDLRHRAEAFAHRLISRIEEPMVTPRATVHLGASIGIAIFPDDATTTEKLRENADLALYRAKNRGRGVPCFFDDGMDAAVRDRRKLEHDLRRAVEQNLIGLAYQPIMSTASGRITSVEALARWTHPAHGLVPPDHFISLAEETGLIDRLGDHLIRLACEDACHWPEHVRVAVNLSPLQFRNPSFVANIEAVLEKTGLAPNRLQLEVTERVVLQNVEETFAQLEALRALGIQILIDDFGVGHSSLSYFQRFSFDKVKIDKSFIAEIESSRAARAIVEAVVGLGRKLDMGIVAEGVETMDQQEILTKMGCTHLQGYLFSKPTDIVTLRLMLDAQTKPHKSEHRAA</sequence>
<dbReference type="Pfam" id="PF01590">
    <property type="entry name" value="GAF"/>
    <property type="match status" value="1"/>
</dbReference>
<dbReference type="InterPro" id="IPR052155">
    <property type="entry name" value="Biofilm_reg_signaling"/>
</dbReference>
<feature type="domain" description="PAS" evidence="1">
    <location>
        <begin position="301"/>
        <end position="348"/>
    </location>
</feature>
<dbReference type="SMART" id="SM00052">
    <property type="entry name" value="EAL"/>
    <property type="match status" value="1"/>
</dbReference>
<dbReference type="InterPro" id="IPR029787">
    <property type="entry name" value="Nucleotide_cyclase"/>
</dbReference>
<dbReference type="InterPro" id="IPR043128">
    <property type="entry name" value="Rev_trsase/Diguanyl_cyclase"/>
</dbReference>
<evidence type="ECO:0000313" key="5">
    <source>
        <dbReference type="Proteomes" id="UP000429229"/>
    </source>
</evidence>
<evidence type="ECO:0000259" key="2">
    <source>
        <dbReference type="PROSITE" id="PS50883"/>
    </source>
</evidence>
<dbReference type="SUPFAM" id="SSF55781">
    <property type="entry name" value="GAF domain-like"/>
    <property type="match status" value="1"/>
</dbReference>
<dbReference type="Gene3D" id="3.30.70.270">
    <property type="match status" value="1"/>
</dbReference>
<dbReference type="Gene3D" id="3.30.450.40">
    <property type="match status" value="1"/>
</dbReference>
<dbReference type="InterPro" id="IPR001633">
    <property type="entry name" value="EAL_dom"/>
</dbReference>
<dbReference type="PROSITE" id="PS50112">
    <property type="entry name" value="PAS"/>
    <property type="match status" value="2"/>
</dbReference>
<dbReference type="Pfam" id="PF08448">
    <property type="entry name" value="PAS_4"/>
    <property type="match status" value="1"/>
</dbReference>
<feature type="domain" description="PAS" evidence="1">
    <location>
        <begin position="178"/>
        <end position="216"/>
    </location>
</feature>
<name>A0A6I4U0F3_9SPHN</name>
<dbReference type="RefSeq" id="WP_160615944.1">
    <property type="nucleotide sequence ID" value="NZ_WTYR01000001.1"/>
</dbReference>
<accession>A0A6I4U0F3</accession>
<dbReference type="PANTHER" id="PTHR44757:SF2">
    <property type="entry name" value="BIOFILM ARCHITECTURE MAINTENANCE PROTEIN MBAA"/>
    <property type="match status" value="1"/>
</dbReference>
<dbReference type="SUPFAM" id="SSF55073">
    <property type="entry name" value="Nucleotide cyclase"/>
    <property type="match status" value="1"/>
</dbReference>
<feature type="domain" description="EAL" evidence="2">
    <location>
        <begin position="596"/>
        <end position="846"/>
    </location>
</feature>
<dbReference type="Gene3D" id="3.30.450.20">
    <property type="entry name" value="PAS domain"/>
    <property type="match status" value="2"/>
</dbReference>
<dbReference type="Pfam" id="PF13426">
    <property type="entry name" value="PAS_9"/>
    <property type="match status" value="1"/>
</dbReference>
<dbReference type="PANTHER" id="PTHR44757">
    <property type="entry name" value="DIGUANYLATE CYCLASE DGCP"/>
    <property type="match status" value="1"/>
</dbReference>
<evidence type="ECO:0000259" key="3">
    <source>
        <dbReference type="PROSITE" id="PS50887"/>
    </source>
</evidence>
<dbReference type="InterPro" id="IPR000160">
    <property type="entry name" value="GGDEF_dom"/>
</dbReference>
<keyword evidence="5" id="KW-1185">Reference proteome</keyword>
<dbReference type="PROSITE" id="PS50883">
    <property type="entry name" value="EAL"/>
    <property type="match status" value="1"/>
</dbReference>
<reference evidence="4 5" key="1">
    <citation type="submission" date="2019-12" db="EMBL/GenBank/DDBJ databases">
        <title>Genomic-based taxomic classification of the family Erythrobacteraceae.</title>
        <authorList>
            <person name="Xu L."/>
        </authorList>
    </citation>
    <scope>NUCLEOTIDE SEQUENCE [LARGE SCALE GENOMIC DNA]</scope>
    <source>
        <strain evidence="4 5">LMG 29519</strain>
    </source>
</reference>
<dbReference type="InterPro" id="IPR003018">
    <property type="entry name" value="GAF"/>
</dbReference>
<dbReference type="SMART" id="SM00065">
    <property type="entry name" value="GAF"/>
    <property type="match status" value="1"/>
</dbReference>
<organism evidence="4 5">
    <name type="scientific">Alteriqipengyuania halimionae</name>
    <dbReference type="NCBI Taxonomy" id="1926630"/>
    <lineage>
        <taxon>Bacteria</taxon>
        <taxon>Pseudomonadati</taxon>
        <taxon>Pseudomonadota</taxon>
        <taxon>Alphaproteobacteria</taxon>
        <taxon>Sphingomonadales</taxon>
        <taxon>Erythrobacteraceae</taxon>
        <taxon>Alteriqipengyuania</taxon>
    </lineage>
</organism>
<dbReference type="EMBL" id="WTYR01000001">
    <property type="protein sequence ID" value="MXP09256.1"/>
    <property type="molecule type" value="Genomic_DNA"/>
</dbReference>
<dbReference type="InterPro" id="IPR035965">
    <property type="entry name" value="PAS-like_dom_sf"/>
</dbReference>
<dbReference type="OrthoDB" id="9814202at2"/>
<gene>
    <name evidence="4" type="ORF">GRI68_03585</name>
</gene>
<protein>
    <submittedName>
        <fullName evidence="4">EAL domain-containing protein</fullName>
    </submittedName>
</protein>
<dbReference type="SUPFAM" id="SSF141868">
    <property type="entry name" value="EAL domain-like"/>
    <property type="match status" value="1"/>
</dbReference>
<dbReference type="PROSITE" id="PS50887">
    <property type="entry name" value="GGDEF"/>
    <property type="match status" value="1"/>
</dbReference>
<dbReference type="SMART" id="SM00267">
    <property type="entry name" value="GGDEF"/>
    <property type="match status" value="1"/>
</dbReference>
<dbReference type="NCBIfam" id="TIGR00229">
    <property type="entry name" value="sensory_box"/>
    <property type="match status" value="2"/>
</dbReference>
<dbReference type="Pfam" id="PF00990">
    <property type="entry name" value="GGDEF"/>
    <property type="match status" value="1"/>
</dbReference>
<dbReference type="CDD" id="cd00130">
    <property type="entry name" value="PAS"/>
    <property type="match status" value="2"/>
</dbReference>
<dbReference type="InterPro" id="IPR035919">
    <property type="entry name" value="EAL_sf"/>
</dbReference>
<dbReference type="InterPro" id="IPR029016">
    <property type="entry name" value="GAF-like_dom_sf"/>
</dbReference>
<evidence type="ECO:0000259" key="1">
    <source>
        <dbReference type="PROSITE" id="PS50112"/>
    </source>
</evidence>
<dbReference type="AlphaFoldDB" id="A0A6I4U0F3"/>
<dbReference type="SUPFAM" id="SSF55785">
    <property type="entry name" value="PYP-like sensor domain (PAS domain)"/>
    <property type="match status" value="2"/>
</dbReference>
<dbReference type="CDD" id="cd01949">
    <property type="entry name" value="GGDEF"/>
    <property type="match status" value="1"/>
</dbReference>
<dbReference type="SMART" id="SM00091">
    <property type="entry name" value="PAS"/>
    <property type="match status" value="2"/>
</dbReference>
<dbReference type="Pfam" id="PF00563">
    <property type="entry name" value="EAL"/>
    <property type="match status" value="1"/>
</dbReference>
<comment type="caution">
    <text evidence="4">The sequence shown here is derived from an EMBL/GenBank/DDBJ whole genome shotgun (WGS) entry which is preliminary data.</text>
</comment>